<reference evidence="7 8" key="1">
    <citation type="submission" date="2019-12" db="EMBL/GenBank/DDBJ databases">
        <title>Mucilaginibacter sp. HMF7410 genome sequencing and assembly.</title>
        <authorList>
            <person name="Kang H."/>
            <person name="Cha I."/>
            <person name="Kim H."/>
            <person name="Joh K."/>
        </authorList>
    </citation>
    <scope>NUCLEOTIDE SEQUENCE [LARGE SCALE GENOMIC DNA]</scope>
    <source>
        <strain evidence="7 8">HMF7410</strain>
    </source>
</reference>
<dbReference type="SUPFAM" id="SSF103088">
    <property type="entry name" value="OmpA-like"/>
    <property type="match status" value="1"/>
</dbReference>
<keyword evidence="8" id="KW-1185">Reference proteome</keyword>
<dbReference type="Pfam" id="PF00691">
    <property type="entry name" value="OmpA"/>
    <property type="match status" value="1"/>
</dbReference>
<dbReference type="PRINTS" id="PR01021">
    <property type="entry name" value="OMPADOMAIN"/>
</dbReference>
<accession>A0A7K1T1R0</accession>
<keyword evidence="3" id="KW-0998">Cell outer membrane</keyword>
<organism evidence="7 8">
    <name type="scientific">Mucilaginibacter arboris</name>
    <dbReference type="NCBI Taxonomy" id="2682090"/>
    <lineage>
        <taxon>Bacteria</taxon>
        <taxon>Pseudomonadati</taxon>
        <taxon>Bacteroidota</taxon>
        <taxon>Sphingobacteriia</taxon>
        <taxon>Sphingobacteriales</taxon>
        <taxon>Sphingobacteriaceae</taxon>
        <taxon>Mucilaginibacter</taxon>
    </lineage>
</organism>
<dbReference type="RefSeq" id="WP_157569678.1">
    <property type="nucleotide sequence ID" value="NZ_WPIK01000026.1"/>
</dbReference>
<feature type="signal peptide" evidence="5">
    <location>
        <begin position="1"/>
        <end position="22"/>
    </location>
</feature>
<dbReference type="GO" id="GO:0009279">
    <property type="term" value="C:cell outer membrane"/>
    <property type="evidence" value="ECO:0007669"/>
    <property type="project" value="UniProtKB-SubCell"/>
</dbReference>
<feature type="chain" id="PRO_5029477636" evidence="5">
    <location>
        <begin position="23"/>
        <end position="157"/>
    </location>
</feature>
<sequence length="157" mass="17793">MKTKVFFIAPLALLLFLSEVKAIDVSSSKKTVRKVRAIDKSALIAEVTRNLEYDFAKASIRNAYYDNLNKLVKLVIEDDYVVSLRGHADSIGKYKPNWVLSEKRALAVKNYLVSKGVKKDRVVAIPYGSTIPIATNKTPEGRQKNRRVEIRLKEINK</sequence>
<dbReference type="PROSITE" id="PS51123">
    <property type="entry name" value="OMPA_2"/>
    <property type="match status" value="1"/>
</dbReference>
<dbReference type="PANTHER" id="PTHR30329:SF21">
    <property type="entry name" value="LIPOPROTEIN YIAD-RELATED"/>
    <property type="match status" value="1"/>
</dbReference>
<evidence type="ECO:0000256" key="2">
    <source>
        <dbReference type="ARBA" id="ARBA00023136"/>
    </source>
</evidence>
<evidence type="ECO:0000256" key="1">
    <source>
        <dbReference type="ARBA" id="ARBA00004442"/>
    </source>
</evidence>
<dbReference type="InterPro" id="IPR036737">
    <property type="entry name" value="OmpA-like_sf"/>
</dbReference>
<dbReference type="InterPro" id="IPR006664">
    <property type="entry name" value="OMP_bac"/>
</dbReference>
<dbReference type="CDD" id="cd07185">
    <property type="entry name" value="OmpA_C-like"/>
    <property type="match status" value="1"/>
</dbReference>
<evidence type="ECO:0000256" key="3">
    <source>
        <dbReference type="ARBA" id="ARBA00023237"/>
    </source>
</evidence>
<evidence type="ECO:0000313" key="8">
    <source>
        <dbReference type="Proteomes" id="UP000462014"/>
    </source>
</evidence>
<dbReference type="InterPro" id="IPR006665">
    <property type="entry name" value="OmpA-like"/>
</dbReference>
<gene>
    <name evidence="7" type="ORF">GO621_18110</name>
</gene>
<evidence type="ECO:0000256" key="4">
    <source>
        <dbReference type="PROSITE-ProRule" id="PRU00473"/>
    </source>
</evidence>
<name>A0A7K1T1R0_9SPHI</name>
<dbReference type="InterPro" id="IPR050330">
    <property type="entry name" value="Bact_OuterMem_StrucFunc"/>
</dbReference>
<dbReference type="AlphaFoldDB" id="A0A7K1T1R0"/>
<dbReference type="EMBL" id="WPIK01000026">
    <property type="protein sequence ID" value="MVN23441.1"/>
    <property type="molecule type" value="Genomic_DNA"/>
</dbReference>
<evidence type="ECO:0000313" key="7">
    <source>
        <dbReference type="EMBL" id="MVN23441.1"/>
    </source>
</evidence>
<evidence type="ECO:0000256" key="5">
    <source>
        <dbReference type="SAM" id="SignalP"/>
    </source>
</evidence>
<keyword evidence="5" id="KW-0732">Signal</keyword>
<dbReference type="Gene3D" id="3.30.1330.60">
    <property type="entry name" value="OmpA-like domain"/>
    <property type="match status" value="1"/>
</dbReference>
<feature type="domain" description="OmpA-like" evidence="6">
    <location>
        <begin position="40"/>
        <end position="156"/>
    </location>
</feature>
<protein>
    <submittedName>
        <fullName evidence="7">OmpA family protein</fullName>
    </submittedName>
</protein>
<dbReference type="Proteomes" id="UP000462014">
    <property type="component" value="Unassembled WGS sequence"/>
</dbReference>
<evidence type="ECO:0000259" key="6">
    <source>
        <dbReference type="PROSITE" id="PS51123"/>
    </source>
</evidence>
<comment type="caution">
    <text evidence="7">The sequence shown here is derived from an EMBL/GenBank/DDBJ whole genome shotgun (WGS) entry which is preliminary data.</text>
</comment>
<keyword evidence="2 4" id="KW-0472">Membrane</keyword>
<comment type="subcellular location">
    <subcellularLocation>
        <location evidence="1">Cell outer membrane</location>
    </subcellularLocation>
</comment>
<proteinExistence type="predicted"/>
<dbReference type="PANTHER" id="PTHR30329">
    <property type="entry name" value="STATOR ELEMENT OF FLAGELLAR MOTOR COMPLEX"/>
    <property type="match status" value="1"/>
</dbReference>